<dbReference type="SUPFAM" id="SSF51730">
    <property type="entry name" value="FAD-linked oxidoreductase"/>
    <property type="match status" value="1"/>
</dbReference>
<evidence type="ECO:0000256" key="2">
    <source>
        <dbReference type="ARBA" id="ARBA00004777"/>
    </source>
</evidence>
<keyword evidence="5 6" id="KW-0560">Oxidoreductase</keyword>
<accession>A0A7I7U6W8</accession>
<dbReference type="Proteomes" id="UP000466554">
    <property type="component" value="Chromosome"/>
</dbReference>
<proteinExistence type="inferred from homology"/>
<dbReference type="AlphaFoldDB" id="A0A7I7U6W8"/>
<gene>
    <name evidence="8" type="ORF">MPRF_39390</name>
</gene>
<dbReference type="Pfam" id="PF12225">
    <property type="entry name" value="DUF5981"/>
    <property type="match status" value="1"/>
</dbReference>
<evidence type="ECO:0000256" key="1">
    <source>
        <dbReference type="ARBA" id="ARBA00001974"/>
    </source>
</evidence>
<reference evidence="8 9" key="1">
    <citation type="journal article" date="2019" name="Emerg. Microbes Infect.">
        <title>Comprehensive subspecies identification of 175 nontuberculous mycobacteria species based on 7547 genomic profiles.</title>
        <authorList>
            <person name="Matsumoto Y."/>
            <person name="Kinjo T."/>
            <person name="Motooka D."/>
            <person name="Nabeya D."/>
            <person name="Jung N."/>
            <person name="Uechi K."/>
            <person name="Horii T."/>
            <person name="Iida T."/>
            <person name="Fujita J."/>
            <person name="Nakamura S."/>
        </authorList>
    </citation>
    <scope>NUCLEOTIDE SEQUENCE [LARGE SCALE GENOMIC DNA]</scope>
    <source>
        <strain evidence="8 9">JCM 6367</strain>
    </source>
</reference>
<dbReference type="InterPro" id="IPR022026">
    <property type="entry name" value="DUF5981"/>
</dbReference>
<evidence type="ECO:0000256" key="5">
    <source>
        <dbReference type="ARBA" id="ARBA00023002"/>
    </source>
</evidence>
<dbReference type="InterPro" id="IPR029041">
    <property type="entry name" value="FAD-linked_oxidoreductase-like"/>
</dbReference>
<dbReference type="GO" id="GO:0006555">
    <property type="term" value="P:methionine metabolic process"/>
    <property type="evidence" value="ECO:0007669"/>
    <property type="project" value="InterPro"/>
</dbReference>
<comment type="cofactor">
    <cofactor evidence="1 6">
        <name>FAD</name>
        <dbReference type="ChEBI" id="CHEBI:57692"/>
    </cofactor>
</comment>
<name>A0A7I7U6W8_MYCPF</name>
<dbReference type="Pfam" id="PF02219">
    <property type="entry name" value="MTHFR"/>
    <property type="match status" value="1"/>
</dbReference>
<evidence type="ECO:0000313" key="9">
    <source>
        <dbReference type="Proteomes" id="UP000466554"/>
    </source>
</evidence>
<sequence length="372" mass="38978">MPRLWQYHDRSVRNTAAGNSRTAEDYFAVWAGIPARDMTGDDAVVQDCPKRMTFGPCGGVHPDGRCEMRPGPCAFPEVVLWPSGSTPLVPAPQSPAAPLILTDFSCAPYDPVDVAATATALSASCDAVLVGEHQNRPDFPPTLMGRLLLDAGVTPWITLSCRDRNRVVLEQELRGLSLLGVRTVLCVTGDGRGYDVHPDITQTFDLDGPRLVELATSLGMTAAVPETPTAPPVAGRPLRLVQKQRAGARVAVLNHVCTPELIARFMSDARAAGLTIPVLAAVAVFTDEVSAAVLQGLPGLALDPDVVERVLAAPDPVEAGIEAAVAEARALLAIDGVDGVNVSGLASAAGTRAGAQIKAEVGARIRAEGWGR</sequence>
<dbReference type="GO" id="GO:0004489">
    <property type="term" value="F:methylenetetrahydrofolate reductase [NAD(P)H] activity"/>
    <property type="evidence" value="ECO:0007669"/>
    <property type="project" value="InterPro"/>
</dbReference>
<evidence type="ECO:0000256" key="3">
    <source>
        <dbReference type="ARBA" id="ARBA00022630"/>
    </source>
</evidence>
<organism evidence="8 9">
    <name type="scientific">Mycolicibacterium parafortuitum</name>
    <name type="common">Mycobacterium parafortuitum</name>
    <dbReference type="NCBI Taxonomy" id="39692"/>
    <lineage>
        <taxon>Bacteria</taxon>
        <taxon>Bacillati</taxon>
        <taxon>Actinomycetota</taxon>
        <taxon>Actinomycetes</taxon>
        <taxon>Mycobacteriales</taxon>
        <taxon>Mycobacteriaceae</taxon>
        <taxon>Mycolicibacterium</taxon>
    </lineage>
</organism>
<dbReference type="GO" id="GO:0035999">
    <property type="term" value="P:tetrahydrofolate interconversion"/>
    <property type="evidence" value="ECO:0007669"/>
    <property type="project" value="UniProtKB-UniPathway"/>
</dbReference>
<evidence type="ECO:0000256" key="6">
    <source>
        <dbReference type="RuleBase" id="RU003862"/>
    </source>
</evidence>
<comment type="pathway">
    <text evidence="2 6">One-carbon metabolism; tetrahydrofolate interconversion.</text>
</comment>
<protein>
    <recommendedName>
        <fullName evidence="6">Methylenetetrahydrofolate reductase</fullName>
    </recommendedName>
</protein>
<comment type="similarity">
    <text evidence="6">Belongs to the methylenetetrahydrofolate reductase family.</text>
</comment>
<keyword evidence="3 6" id="KW-0285">Flavoprotein</keyword>
<dbReference type="EMBL" id="AP022598">
    <property type="protein sequence ID" value="BBY77040.1"/>
    <property type="molecule type" value="Genomic_DNA"/>
</dbReference>
<dbReference type="InterPro" id="IPR003171">
    <property type="entry name" value="Mehydrof_redctse-like"/>
</dbReference>
<dbReference type="Gene3D" id="3.20.20.220">
    <property type="match status" value="1"/>
</dbReference>
<evidence type="ECO:0000313" key="8">
    <source>
        <dbReference type="EMBL" id="BBY77040.1"/>
    </source>
</evidence>
<evidence type="ECO:0000259" key="7">
    <source>
        <dbReference type="Pfam" id="PF12225"/>
    </source>
</evidence>
<keyword evidence="4 6" id="KW-0274">FAD</keyword>
<feature type="domain" description="Methylene-tetrahydrofolate reductase C-terminal-like" evidence="7">
    <location>
        <begin position="44"/>
        <end position="77"/>
    </location>
</feature>
<dbReference type="UniPathway" id="UPA00193"/>
<evidence type="ECO:0000256" key="4">
    <source>
        <dbReference type="ARBA" id="ARBA00022827"/>
    </source>
</evidence>